<reference evidence="12" key="1">
    <citation type="journal article" date="2023" name="Plant J.">
        <title>The genome of the king protea, Protea cynaroides.</title>
        <authorList>
            <person name="Chang J."/>
            <person name="Duong T.A."/>
            <person name="Schoeman C."/>
            <person name="Ma X."/>
            <person name="Roodt D."/>
            <person name="Barker N."/>
            <person name="Li Z."/>
            <person name="Van de Peer Y."/>
            <person name="Mizrachi E."/>
        </authorList>
    </citation>
    <scope>NUCLEOTIDE SEQUENCE</scope>
    <source>
        <tissue evidence="12">Young leaves</tissue>
    </source>
</reference>
<accession>A0A9Q0HE24</accession>
<keyword evidence="7 10" id="KW-1133">Transmembrane helix</keyword>
<evidence type="ECO:0000256" key="4">
    <source>
        <dbReference type="ARBA" id="ARBA00022737"/>
    </source>
</evidence>
<dbReference type="AlphaFoldDB" id="A0A9Q0HE24"/>
<gene>
    <name evidence="12" type="ORF">NE237_023460</name>
</gene>
<evidence type="ECO:0000256" key="8">
    <source>
        <dbReference type="ARBA" id="ARBA00023136"/>
    </source>
</evidence>
<dbReference type="GO" id="GO:0005524">
    <property type="term" value="F:ATP binding"/>
    <property type="evidence" value="ECO:0007669"/>
    <property type="project" value="UniProtKB-KW"/>
</dbReference>
<dbReference type="InterPro" id="IPR046959">
    <property type="entry name" value="PRK1-6/SRF4-like"/>
</dbReference>
<evidence type="ECO:0000256" key="7">
    <source>
        <dbReference type="ARBA" id="ARBA00022989"/>
    </source>
</evidence>
<keyword evidence="6" id="KW-0067">ATP-binding</keyword>
<dbReference type="InterPro" id="IPR000719">
    <property type="entry name" value="Prot_kinase_dom"/>
</dbReference>
<feature type="region of interest" description="Disordered" evidence="9">
    <location>
        <begin position="276"/>
        <end position="298"/>
    </location>
</feature>
<comment type="subcellular location">
    <subcellularLocation>
        <location evidence="1">Membrane</location>
    </subcellularLocation>
</comment>
<keyword evidence="13" id="KW-1185">Reference proteome</keyword>
<evidence type="ECO:0000256" key="1">
    <source>
        <dbReference type="ARBA" id="ARBA00004370"/>
    </source>
</evidence>
<keyword evidence="5" id="KW-0547">Nucleotide-binding</keyword>
<dbReference type="PROSITE" id="PS50011">
    <property type="entry name" value="PROTEIN_KINASE_DOM"/>
    <property type="match status" value="1"/>
</dbReference>
<evidence type="ECO:0000256" key="10">
    <source>
        <dbReference type="SAM" id="Phobius"/>
    </source>
</evidence>
<keyword evidence="8 10" id="KW-0472">Membrane</keyword>
<dbReference type="InterPro" id="IPR001611">
    <property type="entry name" value="Leu-rich_rpt"/>
</dbReference>
<keyword evidence="3 10" id="KW-0812">Transmembrane</keyword>
<name>A0A9Q0HE24_9MAGN</name>
<evidence type="ECO:0000256" key="5">
    <source>
        <dbReference type="ARBA" id="ARBA00022741"/>
    </source>
</evidence>
<evidence type="ECO:0000259" key="11">
    <source>
        <dbReference type="PROSITE" id="PS50011"/>
    </source>
</evidence>
<dbReference type="GO" id="GO:0004672">
    <property type="term" value="F:protein kinase activity"/>
    <property type="evidence" value="ECO:0007669"/>
    <property type="project" value="InterPro"/>
</dbReference>
<evidence type="ECO:0000256" key="2">
    <source>
        <dbReference type="ARBA" id="ARBA00022614"/>
    </source>
</evidence>
<dbReference type="InterPro" id="IPR011009">
    <property type="entry name" value="Kinase-like_dom_sf"/>
</dbReference>
<dbReference type="InterPro" id="IPR032675">
    <property type="entry name" value="LRR_dom_sf"/>
</dbReference>
<dbReference type="Proteomes" id="UP001141806">
    <property type="component" value="Unassembled WGS sequence"/>
</dbReference>
<dbReference type="OrthoDB" id="418615at2759"/>
<evidence type="ECO:0000256" key="6">
    <source>
        <dbReference type="ARBA" id="ARBA00022840"/>
    </source>
</evidence>
<dbReference type="Pfam" id="PF00069">
    <property type="entry name" value="Pkinase"/>
    <property type="match status" value="1"/>
</dbReference>
<organism evidence="12 13">
    <name type="scientific">Protea cynaroides</name>
    <dbReference type="NCBI Taxonomy" id="273540"/>
    <lineage>
        <taxon>Eukaryota</taxon>
        <taxon>Viridiplantae</taxon>
        <taxon>Streptophyta</taxon>
        <taxon>Embryophyta</taxon>
        <taxon>Tracheophyta</taxon>
        <taxon>Spermatophyta</taxon>
        <taxon>Magnoliopsida</taxon>
        <taxon>Proteales</taxon>
        <taxon>Proteaceae</taxon>
        <taxon>Protea</taxon>
    </lineage>
</organism>
<keyword evidence="2" id="KW-0433">Leucine-rich repeat</keyword>
<comment type="caution">
    <text evidence="12">The sequence shown here is derived from an EMBL/GenBank/DDBJ whole genome shotgun (WGS) entry which is preliminary data.</text>
</comment>
<dbReference type="GO" id="GO:0016020">
    <property type="term" value="C:membrane"/>
    <property type="evidence" value="ECO:0007669"/>
    <property type="project" value="UniProtKB-SubCell"/>
</dbReference>
<dbReference type="PANTHER" id="PTHR48007">
    <property type="entry name" value="LEUCINE-RICH REPEAT RECEPTOR-LIKE PROTEIN KINASE PXC1"/>
    <property type="match status" value="1"/>
</dbReference>
<evidence type="ECO:0000256" key="9">
    <source>
        <dbReference type="SAM" id="MobiDB-lite"/>
    </source>
</evidence>
<dbReference type="FunFam" id="3.30.200.20:FF:000307">
    <property type="entry name" value="pollen receptor-like kinase 1"/>
    <property type="match status" value="1"/>
</dbReference>
<dbReference type="Pfam" id="PF13855">
    <property type="entry name" value="LRR_8"/>
    <property type="match status" value="1"/>
</dbReference>
<feature type="compositionally biased region" description="Polar residues" evidence="9">
    <location>
        <begin position="281"/>
        <end position="292"/>
    </location>
</feature>
<dbReference type="PANTHER" id="PTHR48007:SF64">
    <property type="entry name" value="POLLEN RECEPTOR-LIKE KINASE 1"/>
    <property type="match status" value="1"/>
</dbReference>
<dbReference type="SUPFAM" id="SSF56112">
    <property type="entry name" value="Protein kinase-like (PK-like)"/>
    <property type="match status" value="1"/>
</dbReference>
<dbReference type="Gene3D" id="1.10.510.10">
    <property type="entry name" value="Transferase(Phosphotransferase) domain 1"/>
    <property type="match status" value="1"/>
</dbReference>
<dbReference type="EMBL" id="JAMYWD010000008">
    <property type="protein sequence ID" value="KAJ4963521.1"/>
    <property type="molecule type" value="Genomic_DNA"/>
</dbReference>
<evidence type="ECO:0000256" key="3">
    <source>
        <dbReference type="ARBA" id="ARBA00022692"/>
    </source>
</evidence>
<evidence type="ECO:0000313" key="12">
    <source>
        <dbReference type="EMBL" id="KAJ4963521.1"/>
    </source>
</evidence>
<feature type="domain" description="Protein kinase" evidence="11">
    <location>
        <begin position="317"/>
        <end position="591"/>
    </location>
</feature>
<proteinExistence type="predicted"/>
<protein>
    <recommendedName>
        <fullName evidence="11">Protein kinase domain-containing protein</fullName>
    </recommendedName>
</protein>
<keyword evidence="4" id="KW-0677">Repeat</keyword>
<dbReference type="Gene3D" id="3.30.200.20">
    <property type="entry name" value="Phosphorylase Kinase, domain 1"/>
    <property type="match status" value="1"/>
</dbReference>
<dbReference type="SUPFAM" id="SSF52058">
    <property type="entry name" value="L domain-like"/>
    <property type="match status" value="1"/>
</dbReference>
<feature type="transmembrane region" description="Helical" evidence="10">
    <location>
        <begin position="225"/>
        <end position="250"/>
    </location>
</feature>
<dbReference type="InterPro" id="IPR013210">
    <property type="entry name" value="LRR_N_plant-typ"/>
</dbReference>
<evidence type="ECO:0000313" key="13">
    <source>
        <dbReference type="Proteomes" id="UP001141806"/>
    </source>
</evidence>
<dbReference type="Pfam" id="PF08263">
    <property type="entry name" value="LRRNT_2"/>
    <property type="match status" value="1"/>
</dbReference>
<dbReference type="Gene3D" id="3.80.10.10">
    <property type="entry name" value="Ribonuclease Inhibitor"/>
    <property type="match status" value="2"/>
</dbReference>
<sequence>MFFNVVIVAMAASPASESDILLKFKASLVHNTALDSWNASTNHCTDWEGVRCFEGTVRGLQLENMGLMGAIDVDTLMGLSFLRSVSFMNNNFHCPIPSIWRFGALKSVFLSNNHFYGEIPDDAFAGMGSLKFLYLSENELTGKIPSSLTQLPRLLELGLEGNKFEGNIPDFQQKDLRLVSVANNDLEGPIPPLLSKMNSSSFVGNKGLCGVPLEACQLSPKKNSYALLIIISVIAVLVALVVVALAVAAIRRRSQTEQLGRPSSMSGRAKVVAFEEEKMETGSQQEHSTTSSRKAENGKLSFVRDDRERFELQDLLRASAEVLGSGSFGSSYKAVLSSGKGMVVKRFRHMNKVGREDFHEHMRRLGRLRHPNLLPLVAYYYRKEEKLLISDFIGNGSLASRLHSNRTEDQQGLDWPTRLKIIKGVTTALAYLHKELPSLIVPHAHLKSSNVVLNESFEPLLTDYGLLPVINNEHAGQIMVAYKSPEYAEEGRVTKKSDIWCLGTLILEVLTGKLPMNYLKQGRGSDPDLASWLNSVPRGEWTREAFDTEMGGTRNAEGEMMKLLKIGLSCCEEDVEKRLDLNEAVEKIEGVRMRDNDDGHSCSYASEDMYSAQDEFSLSMNRE</sequence>